<keyword evidence="3" id="KW-1185">Reference proteome</keyword>
<feature type="compositionally biased region" description="Acidic residues" evidence="1">
    <location>
        <begin position="563"/>
        <end position="573"/>
    </location>
</feature>
<evidence type="ECO:0000313" key="2">
    <source>
        <dbReference type="EMBL" id="KAG5180073.1"/>
    </source>
</evidence>
<name>A0A835YSX8_9STRA</name>
<dbReference type="Proteomes" id="UP000664859">
    <property type="component" value="Unassembled WGS sequence"/>
</dbReference>
<evidence type="ECO:0000313" key="3">
    <source>
        <dbReference type="Proteomes" id="UP000664859"/>
    </source>
</evidence>
<dbReference type="AlphaFoldDB" id="A0A835YSX8"/>
<accession>A0A835YSX8</accession>
<sequence>MGQKTPWTLYAGGMRIDAEYFDCGSPGAAYGDDTPDVNTGTSALRPYAGVEVSEDNEFIKSTSFKFVDSSGAFITLDNGEWTRYSINVPVVYGEMWWEMRHSVLGGGGFKLIADSTNCADPAADGGLVLLDVAGVTAAWEAKTEPPYLPFTSRCWQTQRWASQNAFATPGEHFLTLCSKTNGFNVSYLDFTPYQPGHKLKVGPAVGGKAAAEAMAQAVMAVATAATAASTAAAAAARQQRLRQGQLHCPGRDDVPNRVSNFTRFLAQQQQQQRLSSVPPSYINFDDNQFFESCSNFDDDAASFNSYGNLNNGNHNGSGRRAASAHAPSHDHRQQRQQAPPPSSPLNPSSELQGRNQDAHRQPNGSDPSVIPVSMSPRWRTDDWYKMFGNNAATTLATVPVKIGSGTDELELSAAFVTTANGSPHRRSARELSRACQVHPHNCNRNSARRSPPHNLPSRCRHHTLPPQPVARHNRRAPLAGAARAKVVRIGVQRTSAALEAAHRAARPIYHDTDAAGGPPIADRRAELEVGISDSLATLAIGSFGSIGEQALGRKLLEAVATEGGEEDVGEDPEMPFGGGGV</sequence>
<feature type="compositionally biased region" description="Low complexity" evidence="1">
    <location>
        <begin position="307"/>
        <end position="318"/>
    </location>
</feature>
<dbReference type="EMBL" id="JAFCMP010000412">
    <property type="protein sequence ID" value="KAG5180073.1"/>
    <property type="molecule type" value="Genomic_DNA"/>
</dbReference>
<feature type="region of interest" description="Disordered" evidence="1">
    <location>
        <begin position="307"/>
        <end position="375"/>
    </location>
</feature>
<gene>
    <name evidence="2" type="ORF">JKP88DRAFT_279780</name>
</gene>
<feature type="region of interest" description="Disordered" evidence="1">
    <location>
        <begin position="562"/>
        <end position="581"/>
    </location>
</feature>
<organism evidence="2 3">
    <name type="scientific">Tribonema minus</name>
    <dbReference type="NCBI Taxonomy" id="303371"/>
    <lineage>
        <taxon>Eukaryota</taxon>
        <taxon>Sar</taxon>
        <taxon>Stramenopiles</taxon>
        <taxon>Ochrophyta</taxon>
        <taxon>PX clade</taxon>
        <taxon>Xanthophyceae</taxon>
        <taxon>Tribonematales</taxon>
        <taxon>Tribonemataceae</taxon>
        <taxon>Tribonema</taxon>
    </lineage>
</organism>
<evidence type="ECO:0000256" key="1">
    <source>
        <dbReference type="SAM" id="MobiDB-lite"/>
    </source>
</evidence>
<reference evidence="2" key="1">
    <citation type="submission" date="2021-02" db="EMBL/GenBank/DDBJ databases">
        <title>First Annotated Genome of the Yellow-green Alga Tribonema minus.</title>
        <authorList>
            <person name="Mahan K.M."/>
        </authorList>
    </citation>
    <scope>NUCLEOTIDE SEQUENCE</scope>
    <source>
        <strain evidence="2">UTEX B ZZ1240</strain>
    </source>
</reference>
<comment type="caution">
    <text evidence="2">The sequence shown here is derived from an EMBL/GenBank/DDBJ whole genome shotgun (WGS) entry which is preliminary data.</text>
</comment>
<protein>
    <submittedName>
        <fullName evidence="2">Uncharacterized protein</fullName>
    </submittedName>
</protein>
<proteinExistence type="predicted"/>
<feature type="region of interest" description="Disordered" evidence="1">
    <location>
        <begin position="441"/>
        <end position="470"/>
    </location>
</feature>
<dbReference type="Gene3D" id="2.60.120.260">
    <property type="entry name" value="Galactose-binding domain-like"/>
    <property type="match status" value="1"/>
</dbReference>